<accession>A0A1G1Z5R1</accession>
<name>A0A1G1Z5R1_9BACT</name>
<evidence type="ECO:0000313" key="2">
    <source>
        <dbReference type="EMBL" id="OGY59240.1"/>
    </source>
</evidence>
<evidence type="ECO:0000313" key="3">
    <source>
        <dbReference type="Proteomes" id="UP000178744"/>
    </source>
</evidence>
<dbReference type="AlphaFoldDB" id="A0A1G1Z5R1"/>
<gene>
    <name evidence="2" type="ORF">A3B23_02765</name>
</gene>
<comment type="caution">
    <text evidence="2">The sequence shown here is derived from an EMBL/GenBank/DDBJ whole genome shotgun (WGS) entry which is preliminary data.</text>
</comment>
<dbReference type="EMBL" id="MHIY01000029">
    <property type="protein sequence ID" value="OGY59240.1"/>
    <property type="molecule type" value="Genomic_DNA"/>
</dbReference>
<protein>
    <submittedName>
        <fullName evidence="2">Uncharacterized protein</fullName>
    </submittedName>
</protein>
<dbReference type="STRING" id="1797690.A3B23_02765"/>
<organism evidence="2 3">
    <name type="scientific">Candidatus Colwellbacteria bacterium RIFCSPLOWO2_01_FULL_48_10</name>
    <dbReference type="NCBI Taxonomy" id="1797690"/>
    <lineage>
        <taxon>Bacteria</taxon>
        <taxon>Candidatus Colwelliibacteriota</taxon>
    </lineage>
</organism>
<keyword evidence="1" id="KW-0472">Membrane</keyword>
<keyword evidence="1" id="KW-0812">Transmembrane</keyword>
<evidence type="ECO:0000256" key="1">
    <source>
        <dbReference type="SAM" id="Phobius"/>
    </source>
</evidence>
<feature type="transmembrane region" description="Helical" evidence="1">
    <location>
        <begin position="7"/>
        <end position="27"/>
    </location>
</feature>
<sequence>MRLLKKFLYGFAYVVFFAAIGVGVYYLRSFDPAPSCFDNVLNQSETKVDCGPALPGETSLNGCVPCELKNLKAGVGTPNVFSLSGSISSVVAEISNPSRNYGASSIKYVFELTGRSGIRLRATGETVLYPAERKYLFVSGIDIDQRDVETATLTLGDAQWILKDALPPRLGLVVADVKLIDMKGVLTIEGAINNDSPARAALVTVIGLGFDASGKLIKASSTEVEDIGPFSKTPFKIFMPAENYARVQAQIAR</sequence>
<proteinExistence type="predicted"/>
<dbReference type="Proteomes" id="UP000178744">
    <property type="component" value="Unassembled WGS sequence"/>
</dbReference>
<reference evidence="2 3" key="1">
    <citation type="journal article" date="2016" name="Nat. Commun.">
        <title>Thousands of microbial genomes shed light on interconnected biogeochemical processes in an aquifer system.</title>
        <authorList>
            <person name="Anantharaman K."/>
            <person name="Brown C.T."/>
            <person name="Hug L.A."/>
            <person name="Sharon I."/>
            <person name="Castelle C.J."/>
            <person name="Probst A.J."/>
            <person name="Thomas B.C."/>
            <person name="Singh A."/>
            <person name="Wilkins M.J."/>
            <person name="Karaoz U."/>
            <person name="Brodie E.L."/>
            <person name="Williams K.H."/>
            <person name="Hubbard S.S."/>
            <person name="Banfield J.F."/>
        </authorList>
    </citation>
    <scope>NUCLEOTIDE SEQUENCE [LARGE SCALE GENOMIC DNA]</scope>
</reference>
<keyword evidence="1" id="KW-1133">Transmembrane helix</keyword>